<dbReference type="GO" id="GO:0004888">
    <property type="term" value="F:transmembrane signaling receptor activity"/>
    <property type="evidence" value="ECO:0007669"/>
    <property type="project" value="TreeGrafter"/>
</dbReference>
<dbReference type="AlphaFoldDB" id="A0A9W6IXM0"/>
<dbReference type="GO" id="GO:0007165">
    <property type="term" value="P:signal transduction"/>
    <property type="evidence" value="ECO:0007669"/>
    <property type="project" value="UniProtKB-KW"/>
</dbReference>
<protein>
    <submittedName>
        <fullName evidence="7">PAS domain-containing protein</fullName>
    </submittedName>
</protein>
<dbReference type="Proteomes" id="UP000758856">
    <property type="component" value="Unassembled WGS sequence"/>
</dbReference>
<keyword evidence="3" id="KW-0807">Transducer</keyword>
<dbReference type="InterPro" id="IPR013655">
    <property type="entry name" value="PAS_fold_3"/>
</dbReference>
<proteinExistence type="inferred from homology"/>
<dbReference type="SUPFAM" id="SSF55785">
    <property type="entry name" value="PYP-like sensor domain (PAS domain)"/>
    <property type="match status" value="1"/>
</dbReference>
<dbReference type="PANTHER" id="PTHR43531:SF11">
    <property type="entry name" value="METHYL-ACCEPTING CHEMOTAXIS PROTEIN 3"/>
    <property type="match status" value="1"/>
</dbReference>
<reference evidence="6" key="3">
    <citation type="submission" date="2023-01" db="EMBL/GenBank/DDBJ databases">
        <authorList>
            <person name="Sun Q."/>
            <person name="Evtushenko L."/>
        </authorList>
    </citation>
    <scope>NUCLEOTIDE SEQUENCE</scope>
    <source>
        <strain evidence="6">VKM B-1606</strain>
    </source>
</reference>
<dbReference type="PROSITE" id="PS50112">
    <property type="entry name" value="PAS"/>
    <property type="match status" value="1"/>
</dbReference>
<organism evidence="6 9">
    <name type="scientific">Methylopila capsulata</name>
    <dbReference type="NCBI Taxonomy" id="61654"/>
    <lineage>
        <taxon>Bacteria</taxon>
        <taxon>Pseudomonadati</taxon>
        <taxon>Pseudomonadota</taxon>
        <taxon>Alphaproteobacteria</taxon>
        <taxon>Hyphomicrobiales</taxon>
        <taxon>Methylopilaceae</taxon>
        <taxon>Methylopila</taxon>
    </lineage>
</organism>
<dbReference type="GO" id="GO:0005886">
    <property type="term" value="C:plasma membrane"/>
    <property type="evidence" value="ECO:0007669"/>
    <property type="project" value="TreeGrafter"/>
</dbReference>
<evidence type="ECO:0000256" key="1">
    <source>
        <dbReference type="ARBA" id="ARBA00022500"/>
    </source>
</evidence>
<dbReference type="PROSITE" id="PS50111">
    <property type="entry name" value="CHEMOTAXIS_TRANSDUC_2"/>
    <property type="match status" value="1"/>
</dbReference>
<evidence type="ECO:0000313" key="7">
    <source>
        <dbReference type="EMBL" id="MBM7853330.1"/>
    </source>
</evidence>
<dbReference type="EMBL" id="BSFF01000010">
    <property type="protein sequence ID" value="GLK57454.1"/>
    <property type="molecule type" value="Genomic_DNA"/>
</dbReference>
<dbReference type="InterPro" id="IPR051310">
    <property type="entry name" value="MCP_chemotaxis"/>
</dbReference>
<gene>
    <name evidence="6" type="ORF">GCM10008170_34740</name>
    <name evidence="7" type="ORF">JOD31_003581</name>
</gene>
<dbReference type="Proteomes" id="UP001143400">
    <property type="component" value="Unassembled WGS sequence"/>
</dbReference>
<evidence type="ECO:0000256" key="2">
    <source>
        <dbReference type="ARBA" id="ARBA00029447"/>
    </source>
</evidence>
<evidence type="ECO:0000313" key="9">
    <source>
        <dbReference type="Proteomes" id="UP001143400"/>
    </source>
</evidence>
<evidence type="ECO:0000256" key="3">
    <source>
        <dbReference type="PROSITE-ProRule" id="PRU00284"/>
    </source>
</evidence>
<feature type="domain" description="Methyl-accepting transducer" evidence="4">
    <location>
        <begin position="167"/>
        <end position="220"/>
    </location>
</feature>
<dbReference type="InterPro" id="IPR004089">
    <property type="entry name" value="MCPsignal_dom"/>
</dbReference>
<dbReference type="InterPro" id="IPR000014">
    <property type="entry name" value="PAS"/>
</dbReference>
<dbReference type="SUPFAM" id="SSF58104">
    <property type="entry name" value="Methyl-accepting chemotaxis protein (MCP) signaling domain"/>
    <property type="match status" value="1"/>
</dbReference>
<evidence type="ECO:0000259" key="4">
    <source>
        <dbReference type="PROSITE" id="PS50111"/>
    </source>
</evidence>
<reference evidence="6" key="1">
    <citation type="journal article" date="2014" name="Int. J. Syst. Evol. Microbiol.">
        <title>Complete genome sequence of Corynebacterium casei LMG S-19264T (=DSM 44701T), isolated from a smear-ripened cheese.</title>
        <authorList>
            <consortium name="US DOE Joint Genome Institute (JGI-PGF)"/>
            <person name="Walter F."/>
            <person name="Albersmeier A."/>
            <person name="Kalinowski J."/>
            <person name="Ruckert C."/>
        </authorList>
    </citation>
    <scope>NUCLEOTIDE SEQUENCE</scope>
    <source>
        <strain evidence="6">VKM B-1606</strain>
    </source>
</reference>
<dbReference type="Gene3D" id="1.10.287.950">
    <property type="entry name" value="Methyl-accepting chemotaxis protein"/>
    <property type="match status" value="1"/>
</dbReference>
<sequence length="220" mass="23819">MSSVSGAAAIDLVEYTENIGSRIDGFLYRGLNRDDYAMVWVSSGFQALTGEDGDAFVRQRKSFSVLIHPEDLQSVNDAVAQALETGGRWQVAYRLKAPGGGWRYVHETGGGCDPDPVTGMPRYLDGIILESGRLTRLAEKLDSGRASVKAMNGSIEQIFKTLKTLRLLALNARIEAARAAEHGVGFNVVAQEMNSLATTSEGVMKLIEAELGRLNEAVKL</sequence>
<reference evidence="7 8" key="2">
    <citation type="submission" date="2021-01" db="EMBL/GenBank/DDBJ databases">
        <title>Genomic Encyclopedia of Type Strains, Phase IV (KMG-IV): sequencing the most valuable type-strain genomes for metagenomic binning, comparative biology and taxonomic classification.</title>
        <authorList>
            <person name="Goeker M."/>
        </authorList>
    </citation>
    <scope>NUCLEOTIDE SEQUENCE [LARGE SCALE GENOMIC DNA]</scope>
    <source>
        <strain evidence="7 8">DSM 6130</strain>
    </source>
</reference>
<keyword evidence="8" id="KW-1185">Reference proteome</keyword>
<dbReference type="GO" id="GO:0006935">
    <property type="term" value="P:chemotaxis"/>
    <property type="evidence" value="ECO:0007669"/>
    <property type="project" value="UniProtKB-KW"/>
</dbReference>
<evidence type="ECO:0000313" key="6">
    <source>
        <dbReference type="EMBL" id="GLK57454.1"/>
    </source>
</evidence>
<dbReference type="PANTHER" id="PTHR43531">
    <property type="entry name" value="PROTEIN ICFG"/>
    <property type="match status" value="1"/>
</dbReference>
<evidence type="ECO:0000259" key="5">
    <source>
        <dbReference type="PROSITE" id="PS50112"/>
    </source>
</evidence>
<comment type="caution">
    <text evidence="6">The sequence shown here is derived from an EMBL/GenBank/DDBJ whole genome shotgun (WGS) entry which is preliminary data.</text>
</comment>
<dbReference type="RefSeq" id="WP_204951772.1">
    <property type="nucleotide sequence ID" value="NZ_BSFF01000010.1"/>
</dbReference>
<feature type="domain" description="PAS" evidence="5">
    <location>
        <begin position="38"/>
        <end position="86"/>
    </location>
</feature>
<name>A0A9W6IXM0_9HYPH</name>
<dbReference type="Gene3D" id="3.30.450.20">
    <property type="entry name" value="PAS domain"/>
    <property type="match status" value="1"/>
</dbReference>
<comment type="similarity">
    <text evidence="2">Belongs to the methyl-accepting chemotaxis (MCP) protein family.</text>
</comment>
<dbReference type="Pfam" id="PF00015">
    <property type="entry name" value="MCPsignal"/>
    <property type="match status" value="1"/>
</dbReference>
<dbReference type="EMBL" id="JAFBCY010000004">
    <property type="protein sequence ID" value="MBM7853330.1"/>
    <property type="molecule type" value="Genomic_DNA"/>
</dbReference>
<keyword evidence="1" id="KW-0145">Chemotaxis</keyword>
<dbReference type="Pfam" id="PF08447">
    <property type="entry name" value="PAS_3"/>
    <property type="match status" value="1"/>
</dbReference>
<dbReference type="InterPro" id="IPR035965">
    <property type="entry name" value="PAS-like_dom_sf"/>
</dbReference>
<dbReference type="CDD" id="cd00130">
    <property type="entry name" value="PAS"/>
    <property type="match status" value="1"/>
</dbReference>
<evidence type="ECO:0000313" key="8">
    <source>
        <dbReference type="Proteomes" id="UP000758856"/>
    </source>
</evidence>
<accession>A0A9W6IXM0</accession>